<dbReference type="UniPathway" id="UPA00115">
    <property type="reaction ID" value="UER00412"/>
</dbReference>
<dbReference type="Gene3D" id="3.30.70.260">
    <property type="match status" value="1"/>
</dbReference>
<evidence type="ECO:0000256" key="2">
    <source>
        <dbReference type="ARBA" id="ARBA00023235"/>
    </source>
</evidence>
<feature type="binding site" evidence="3">
    <location>
        <begin position="150"/>
        <end position="153"/>
    </location>
    <ligand>
        <name>substrate</name>
    </ligand>
</feature>
<feature type="binding site" evidence="3">
    <location>
        <position position="246"/>
    </location>
    <ligand>
        <name>substrate</name>
    </ligand>
</feature>
<dbReference type="PANTHER" id="PTHR11934:SF0">
    <property type="entry name" value="RIBOSE-5-PHOSPHATE ISOMERASE"/>
    <property type="match status" value="1"/>
</dbReference>
<dbReference type="GO" id="GO:0005829">
    <property type="term" value="C:cytosol"/>
    <property type="evidence" value="ECO:0007669"/>
    <property type="project" value="TreeGrafter"/>
</dbReference>
<comment type="function">
    <text evidence="3">Catalyzes the reversible conversion of ribose-5-phosphate to ribulose 5-phosphate.</text>
</comment>
<dbReference type="AlphaFoldDB" id="A0A075FQ24"/>
<dbReference type="GO" id="GO:0009052">
    <property type="term" value="P:pentose-phosphate shunt, non-oxidative branch"/>
    <property type="evidence" value="ECO:0007669"/>
    <property type="project" value="UniProtKB-UniRule"/>
</dbReference>
<dbReference type="PANTHER" id="PTHR11934">
    <property type="entry name" value="RIBOSE-5-PHOSPHATE ISOMERASE"/>
    <property type="match status" value="1"/>
</dbReference>
<dbReference type="GO" id="GO:0006014">
    <property type="term" value="P:D-ribose metabolic process"/>
    <property type="evidence" value="ECO:0007669"/>
    <property type="project" value="TreeGrafter"/>
</dbReference>
<dbReference type="Pfam" id="PF06026">
    <property type="entry name" value="Rib_5-P_isom_A"/>
    <property type="match status" value="1"/>
</dbReference>
<organism evidence="4">
    <name type="scientific">uncultured marine group II/III euryarchaeote AD1000_39_H06</name>
    <dbReference type="NCBI Taxonomy" id="1457765"/>
    <lineage>
        <taxon>Archaea</taxon>
        <taxon>Methanobacteriati</taxon>
        <taxon>Methanobacteriota</taxon>
        <taxon>environmental samples</taxon>
    </lineage>
</organism>
<accession>A0A075FQ24</accession>
<dbReference type="Gene3D" id="3.40.50.1360">
    <property type="match status" value="1"/>
</dbReference>
<comment type="similarity">
    <text evidence="3">Belongs to the ribose 5-phosphate isomerase family.</text>
</comment>
<dbReference type="EC" id="5.3.1.6" evidence="3"/>
<dbReference type="FunFam" id="3.40.50.1360:FF:000001">
    <property type="entry name" value="Ribose-5-phosphate isomerase A"/>
    <property type="match status" value="1"/>
</dbReference>
<name>A0A075FQ24_9EURY</name>
<evidence type="ECO:0000313" key="4">
    <source>
        <dbReference type="EMBL" id="AIE93775.1"/>
    </source>
</evidence>
<protein>
    <recommendedName>
        <fullName evidence="3">Ribose-5-phosphate isomerase A</fullName>
        <ecNumber evidence="3">5.3.1.6</ecNumber>
    </recommendedName>
    <alternativeName>
        <fullName evidence="3">Phosphoriboisomerase A</fullName>
        <shortName evidence="3">PRI</shortName>
    </alternativeName>
</protein>
<evidence type="ECO:0000256" key="3">
    <source>
        <dbReference type="HAMAP-Rule" id="MF_00170"/>
    </source>
</evidence>
<dbReference type="InterPro" id="IPR020672">
    <property type="entry name" value="Ribose5P_isomerase_typA_subgr"/>
</dbReference>
<feature type="active site" description="Proton acceptor" evidence="3">
    <location>
        <position position="228"/>
    </location>
</feature>
<dbReference type="SUPFAM" id="SSF75445">
    <property type="entry name" value="D-ribose-5-phosphate isomerase (RpiA), lid domain"/>
    <property type="match status" value="1"/>
</dbReference>
<dbReference type="InterPro" id="IPR037171">
    <property type="entry name" value="NagB/RpiA_transferase-like"/>
</dbReference>
<comment type="subunit">
    <text evidence="3">Homodimer.</text>
</comment>
<dbReference type="EMBL" id="KF900404">
    <property type="protein sequence ID" value="AIE93775.1"/>
    <property type="molecule type" value="Genomic_DNA"/>
</dbReference>
<dbReference type="CDD" id="cd01398">
    <property type="entry name" value="RPI_A"/>
    <property type="match status" value="1"/>
</dbReference>
<dbReference type="NCBIfam" id="TIGR00021">
    <property type="entry name" value="rpiA"/>
    <property type="match status" value="1"/>
</dbReference>
<dbReference type="GO" id="GO:0004751">
    <property type="term" value="F:ribose-5-phosphate isomerase activity"/>
    <property type="evidence" value="ECO:0007669"/>
    <property type="project" value="UniProtKB-UniRule"/>
</dbReference>
<dbReference type="NCBIfam" id="NF001924">
    <property type="entry name" value="PRK00702.1"/>
    <property type="match status" value="1"/>
</dbReference>
<dbReference type="InterPro" id="IPR004788">
    <property type="entry name" value="Ribose5P_isomerase_type_A"/>
</dbReference>
<feature type="binding site" evidence="3">
    <location>
        <begin position="219"/>
        <end position="222"/>
    </location>
    <ligand>
        <name>substrate</name>
    </ligand>
</feature>
<sequence>MHSTMRPTRSCRCLADLLGLAPAGLLVPAAFRKPPPCGFTVRLARFVSVAEPALPDLRLASDHLHRGEGTFLSVVHCQRPSCSLTLMDAGTSHEPLGRQMPAFGPCSRSETMMHDTLPAGIVDEVEALKREAGIAACSFVKGGMTLGLGTGSTVRYTVLELGRMIAEEGLEVVGVSTSEATRELAEGLGIPLLELEDAGRIDLTIDGADEFDPDFQLIKGGGGALTREKRVAAASEAMVVVADDRKQVPVLGRFPLPLEVGAADVGAVSEELSSICPGQVSLRGGRDPYVTDNGGHILDCEFGPTISEPLDLEHRILSVEGVVEVGLFVGMCDAVVMSTPSEVLTMVKRGGRLG</sequence>
<dbReference type="HAMAP" id="MF_00170">
    <property type="entry name" value="Rib_5P_isom_A"/>
    <property type="match status" value="1"/>
</dbReference>
<feature type="binding site" evidence="3">
    <location>
        <begin position="206"/>
        <end position="209"/>
    </location>
    <ligand>
        <name>substrate</name>
    </ligand>
</feature>
<proteinExistence type="inferred from homology"/>
<comment type="catalytic activity">
    <reaction evidence="1 3">
        <text>aldehydo-D-ribose 5-phosphate = D-ribulose 5-phosphate</text>
        <dbReference type="Rhea" id="RHEA:14657"/>
        <dbReference type="ChEBI" id="CHEBI:58121"/>
        <dbReference type="ChEBI" id="CHEBI:58273"/>
        <dbReference type="EC" id="5.3.1.6"/>
    </reaction>
</comment>
<gene>
    <name evidence="3 4" type="primary">rpiA</name>
</gene>
<comment type="pathway">
    <text evidence="3">Carbohydrate degradation; pentose phosphate pathway; D-ribose 5-phosphate from D-ribulose 5-phosphate (non-oxidative stage): step 1/1.</text>
</comment>
<keyword evidence="2 3" id="KW-0413">Isomerase</keyword>
<evidence type="ECO:0000256" key="1">
    <source>
        <dbReference type="ARBA" id="ARBA00001713"/>
    </source>
</evidence>
<dbReference type="SUPFAM" id="SSF100950">
    <property type="entry name" value="NagB/RpiA/CoA transferase-like"/>
    <property type="match status" value="1"/>
</dbReference>
<reference evidence="4" key="1">
    <citation type="journal article" date="2014" name="Genome Biol. Evol.">
        <title>Pangenome evidence for extensive interdomain horizontal transfer affecting lineage core and shell genes in uncultured planktonic thaumarchaeota and euryarchaeota.</title>
        <authorList>
            <person name="Deschamps P."/>
            <person name="Zivanovic Y."/>
            <person name="Moreira D."/>
            <person name="Rodriguez-Valera F."/>
            <person name="Lopez-Garcia P."/>
        </authorList>
    </citation>
    <scope>NUCLEOTIDE SEQUENCE</scope>
</reference>